<organism evidence="7 8">
    <name type="scientific">Ornithinibacillus salinisoli</name>
    <dbReference type="NCBI Taxonomy" id="1848459"/>
    <lineage>
        <taxon>Bacteria</taxon>
        <taxon>Bacillati</taxon>
        <taxon>Bacillota</taxon>
        <taxon>Bacilli</taxon>
        <taxon>Bacillales</taxon>
        <taxon>Bacillaceae</taxon>
        <taxon>Ornithinibacillus</taxon>
    </lineage>
</organism>
<dbReference type="InterPro" id="IPR043149">
    <property type="entry name" value="TagF_N"/>
</dbReference>
<dbReference type="InterPro" id="IPR051612">
    <property type="entry name" value="Teichoic_Acid_Biosynth"/>
</dbReference>
<protein>
    <submittedName>
        <fullName evidence="7">CDP-glycerol glycerophosphotransferase family protein</fullName>
    </submittedName>
</protein>
<dbReference type="InterPro" id="IPR007554">
    <property type="entry name" value="Glycerophosphate_synth"/>
</dbReference>
<evidence type="ECO:0000313" key="8">
    <source>
        <dbReference type="Proteomes" id="UP001597383"/>
    </source>
</evidence>
<sequence>MKEKSCKYTFDPSINKIIPFDIKHPFAYLESIYHLATATTILVDNYQGFLAVTNFKKNSTCIQLWHAAGAIKQFGLNDPSTSTRSNRAKERFQQVYNRFHYTVVGSEKMATIFQQNFNLSNERIIRTGIPRTDVFFNTEKKLLANSNLNRHIPEINNKKIILYAPTFRENQLNNYQLKLNIEELCEEFSDEYVLFIRVHPAVSFTLPNKYRDFAYDMSGYFDINHLLLQSDILITDYSSIPFEYSLLRKPMIFFAYDVEEYRLTSGLMKDYENQMPGPIVFSTDEIIQTIKHNKYKLNDIQFFANQWNEYSRGNSSLNVARFIETREVEVREKVLL</sequence>
<dbReference type="RefSeq" id="WP_377556267.1">
    <property type="nucleotide sequence ID" value="NZ_JBHUHQ010000015.1"/>
</dbReference>
<dbReference type="Pfam" id="PF04464">
    <property type="entry name" value="Glyphos_transf"/>
    <property type="match status" value="1"/>
</dbReference>
<comment type="caution">
    <text evidence="7">The sequence shown here is derived from an EMBL/GenBank/DDBJ whole genome shotgun (WGS) entry which is preliminary data.</text>
</comment>
<evidence type="ECO:0000313" key="7">
    <source>
        <dbReference type="EMBL" id="MFD2044501.1"/>
    </source>
</evidence>
<accession>A0ABW4W0F1</accession>
<dbReference type="InterPro" id="IPR043148">
    <property type="entry name" value="TagF_C"/>
</dbReference>
<dbReference type="Proteomes" id="UP001597383">
    <property type="component" value="Unassembled WGS sequence"/>
</dbReference>
<keyword evidence="6" id="KW-0472">Membrane</keyword>
<evidence type="ECO:0000256" key="2">
    <source>
        <dbReference type="ARBA" id="ARBA00010488"/>
    </source>
</evidence>
<dbReference type="PANTHER" id="PTHR37316:SF1">
    <property type="entry name" value="TEICHOIC ACID GLYCEROL-PHOSPHATE PRIMASE"/>
    <property type="match status" value="1"/>
</dbReference>
<keyword evidence="3" id="KW-1003">Cell membrane</keyword>
<reference evidence="8" key="1">
    <citation type="journal article" date="2019" name="Int. J. Syst. Evol. Microbiol.">
        <title>The Global Catalogue of Microorganisms (GCM) 10K type strain sequencing project: providing services to taxonomists for standard genome sequencing and annotation.</title>
        <authorList>
            <consortium name="The Broad Institute Genomics Platform"/>
            <consortium name="The Broad Institute Genome Sequencing Center for Infectious Disease"/>
            <person name="Wu L."/>
            <person name="Ma J."/>
        </authorList>
    </citation>
    <scope>NUCLEOTIDE SEQUENCE [LARGE SCALE GENOMIC DNA]</scope>
    <source>
        <strain evidence="8">R28</strain>
    </source>
</reference>
<dbReference type="PANTHER" id="PTHR37316">
    <property type="entry name" value="TEICHOIC ACID GLYCEROL-PHOSPHATE PRIMASE"/>
    <property type="match status" value="1"/>
</dbReference>
<name>A0ABW4W0F1_9BACI</name>
<evidence type="ECO:0000256" key="4">
    <source>
        <dbReference type="ARBA" id="ARBA00022679"/>
    </source>
</evidence>
<comment type="similarity">
    <text evidence="2">Belongs to the CDP-glycerol glycerophosphotransferase family.</text>
</comment>
<comment type="subcellular location">
    <subcellularLocation>
        <location evidence="1">Cell membrane</location>
        <topology evidence="1">Peripheral membrane protein</topology>
    </subcellularLocation>
</comment>
<evidence type="ECO:0000256" key="5">
    <source>
        <dbReference type="ARBA" id="ARBA00022944"/>
    </source>
</evidence>
<dbReference type="Gene3D" id="3.40.50.12580">
    <property type="match status" value="1"/>
</dbReference>
<proteinExistence type="inferred from homology"/>
<dbReference type="EMBL" id="JBHUHQ010000015">
    <property type="protein sequence ID" value="MFD2044501.1"/>
    <property type="molecule type" value="Genomic_DNA"/>
</dbReference>
<keyword evidence="8" id="KW-1185">Reference proteome</keyword>
<dbReference type="Gene3D" id="3.40.50.11820">
    <property type="match status" value="1"/>
</dbReference>
<evidence type="ECO:0000256" key="1">
    <source>
        <dbReference type="ARBA" id="ARBA00004202"/>
    </source>
</evidence>
<keyword evidence="5" id="KW-0777">Teichoic acid biosynthesis</keyword>
<keyword evidence="4" id="KW-0808">Transferase</keyword>
<evidence type="ECO:0000256" key="3">
    <source>
        <dbReference type="ARBA" id="ARBA00022475"/>
    </source>
</evidence>
<gene>
    <name evidence="7" type="ORF">ACFSJF_09500</name>
</gene>
<dbReference type="SUPFAM" id="SSF53756">
    <property type="entry name" value="UDP-Glycosyltransferase/glycogen phosphorylase"/>
    <property type="match status" value="1"/>
</dbReference>
<evidence type="ECO:0000256" key="6">
    <source>
        <dbReference type="ARBA" id="ARBA00023136"/>
    </source>
</evidence>